<dbReference type="EMBL" id="CP061281">
    <property type="protein sequence ID" value="QNS05818.1"/>
    <property type="molecule type" value="Genomic_DNA"/>
</dbReference>
<organism evidence="2 3">
    <name type="scientific">Streptomyces xanthii</name>
    <dbReference type="NCBI Taxonomy" id="2768069"/>
    <lineage>
        <taxon>Bacteria</taxon>
        <taxon>Bacillati</taxon>
        <taxon>Actinomycetota</taxon>
        <taxon>Actinomycetes</taxon>
        <taxon>Kitasatosporales</taxon>
        <taxon>Streptomycetaceae</taxon>
        <taxon>Streptomyces</taxon>
    </lineage>
</organism>
<dbReference type="Pfam" id="PF14332">
    <property type="entry name" value="DUF4388"/>
    <property type="match status" value="1"/>
</dbReference>
<protein>
    <submittedName>
        <fullName evidence="2">Transcriptional regulator</fullName>
    </submittedName>
</protein>
<reference evidence="2 3" key="1">
    <citation type="submission" date="2020-09" db="EMBL/GenBank/DDBJ databases">
        <title>A novel species.</title>
        <authorList>
            <person name="Gao J."/>
        </authorList>
    </citation>
    <scope>NUCLEOTIDE SEQUENCE [LARGE SCALE GENOMIC DNA]</scope>
    <source>
        <strain evidence="2 3">CRXT-Y-14</strain>
    </source>
</reference>
<dbReference type="AlphaFoldDB" id="A0A7H1BAR3"/>
<accession>A0A7H1BAR3</accession>
<keyword evidence="3" id="KW-1185">Reference proteome</keyword>
<gene>
    <name evidence="2" type="ORF">IAG42_21000</name>
</gene>
<dbReference type="KEGG" id="sxn:IAG42_21000"/>
<sequence>MSAGTAHPGVSPMLSRLASERATGALIREHGTLYLQDGRIVHAESPATPGMDVLLTATGVIDADGWWEAVDRAGAGHRVGRYLVEHGGLTDGALELCHLGALFDAAYFTLAPTSGPTRFRYGVAHWFGAVRPVPVAAVERETLRRRDLLQRIWPEPDTDTAALSRTALHPLRVPPRRRRVLELVDGARTASQIALTLGRPAFHTLVDLRRLASRGLVTTAPETPAAEAVPEWLTRTAAVEDPDVALLRRLRAALEAL</sequence>
<name>A0A7H1BAR3_9ACTN</name>
<evidence type="ECO:0000313" key="3">
    <source>
        <dbReference type="Proteomes" id="UP000516428"/>
    </source>
</evidence>
<dbReference type="InterPro" id="IPR025497">
    <property type="entry name" value="PatA-like_N"/>
</dbReference>
<feature type="domain" description="PatA-like N-terminal" evidence="1">
    <location>
        <begin position="17"/>
        <end position="147"/>
    </location>
</feature>
<evidence type="ECO:0000313" key="2">
    <source>
        <dbReference type="EMBL" id="QNS05818.1"/>
    </source>
</evidence>
<evidence type="ECO:0000259" key="1">
    <source>
        <dbReference type="Pfam" id="PF14332"/>
    </source>
</evidence>
<proteinExistence type="predicted"/>
<dbReference type="Proteomes" id="UP000516428">
    <property type="component" value="Chromosome"/>
</dbReference>